<sequence>MDKNNIKKNNSYNVIAVNAVSVKLKISKQYVRQCVRGDRKGISADNIKKEYNNLVKKIDQLLL</sequence>
<proteinExistence type="predicted"/>
<accession>A0ABY8N550</accession>
<dbReference type="Proteomes" id="UP001232117">
    <property type="component" value="Chromosome"/>
</dbReference>
<reference evidence="1 2" key="2">
    <citation type="submission" date="2023-06" db="EMBL/GenBank/DDBJ databases">
        <title>Complete Genome Sequence of Flavobacterium keumense K3R-10.</title>
        <authorList>
            <person name="Jeong H."/>
            <person name="Jhang S.Y."/>
            <person name="Kim J.N."/>
        </authorList>
    </citation>
    <scope>NUCLEOTIDE SEQUENCE [LARGE SCALE GENOMIC DNA]</scope>
    <source>
        <strain evidence="1 2">K3R-10</strain>
    </source>
</reference>
<name>A0ABY8N550_9FLAO</name>
<evidence type="ECO:0008006" key="3">
    <source>
        <dbReference type="Google" id="ProtNLM"/>
    </source>
</evidence>
<reference evidence="1 2" key="1">
    <citation type="submission" date="2022-02" db="EMBL/GenBank/DDBJ databases">
        <authorList>
            <person name="Cha I.-T."/>
            <person name="Lee K.-E."/>
            <person name="Park S.-J."/>
        </authorList>
    </citation>
    <scope>NUCLEOTIDE SEQUENCE [LARGE SCALE GENOMIC DNA]</scope>
    <source>
        <strain evidence="1 2">K3R-10</strain>
    </source>
</reference>
<keyword evidence="2" id="KW-1185">Reference proteome</keyword>
<protein>
    <recommendedName>
        <fullName evidence="3">XRE family transcriptional regulator</fullName>
    </recommendedName>
</protein>
<evidence type="ECO:0000313" key="2">
    <source>
        <dbReference type="Proteomes" id="UP001232117"/>
    </source>
</evidence>
<dbReference type="EMBL" id="CP092332">
    <property type="protein sequence ID" value="WGK94760.1"/>
    <property type="molecule type" value="Genomic_DNA"/>
</dbReference>
<evidence type="ECO:0000313" key="1">
    <source>
        <dbReference type="EMBL" id="WGK94760.1"/>
    </source>
</evidence>
<gene>
    <name evidence="1" type="ORF">MG292_00605</name>
</gene>
<dbReference type="RefSeq" id="WP_264532525.1">
    <property type="nucleotide sequence ID" value="NZ_CP092332.1"/>
</dbReference>
<organism evidence="1 2">
    <name type="scientific">Flavobacterium keumense</name>
    <dbReference type="NCBI Taxonomy" id="1306518"/>
    <lineage>
        <taxon>Bacteria</taxon>
        <taxon>Pseudomonadati</taxon>
        <taxon>Bacteroidota</taxon>
        <taxon>Flavobacteriia</taxon>
        <taxon>Flavobacteriales</taxon>
        <taxon>Flavobacteriaceae</taxon>
        <taxon>Flavobacterium</taxon>
    </lineage>
</organism>